<reference evidence="3" key="1">
    <citation type="journal article" date="2019" name="Int. J. Syst. Evol. Microbiol.">
        <title>The Global Catalogue of Microorganisms (GCM) 10K type strain sequencing project: providing services to taxonomists for standard genome sequencing and annotation.</title>
        <authorList>
            <consortium name="The Broad Institute Genomics Platform"/>
            <consortium name="The Broad Institute Genome Sequencing Center for Infectious Disease"/>
            <person name="Wu L."/>
            <person name="Ma J."/>
        </authorList>
    </citation>
    <scope>NUCLEOTIDE SEQUENCE [LARGE SCALE GENOMIC DNA]</scope>
    <source>
        <strain evidence="3">CCUG 53270</strain>
    </source>
</reference>
<proteinExistence type="predicted"/>
<organism evidence="2 3">
    <name type="scientific">Paenibacillus vulneris</name>
    <dbReference type="NCBI Taxonomy" id="1133364"/>
    <lineage>
        <taxon>Bacteria</taxon>
        <taxon>Bacillati</taxon>
        <taxon>Bacillota</taxon>
        <taxon>Bacilli</taxon>
        <taxon>Bacillales</taxon>
        <taxon>Paenibacillaceae</taxon>
        <taxon>Paenibacillus</taxon>
    </lineage>
</organism>
<name>A0ABW3ULN5_9BACL</name>
<dbReference type="RefSeq" id="WP_345590007.1">
    <property type="nucleotide sequence ID" value="NZ_BAABJG010000021.1"/>
</dbReference>
<protein>
    <recommendedName>
        <fullName evidence="4">VCBS repeat-containing protein</fullName>
    </recommendedName>
</protein>
<gene>
    <name evidence="2" type="ORF">ACFQ4B_13945</name>
</gene>
<evidence type="ECO:0000313" key="3">
    <source>
        <dbReference type="Proteomes" id="UP001597180"/>
    </source>
</evidence>
<keyword evidence="1" id="KW-0472">Membrane</keyword>
<evidence type="ECO:0000256" key="1">
    <source>
        <dbReference type="SAM" id="Phobius"/>
    </source>
</evidence>
<dbReference type="EMBL" id="JBHTLU010000015">
    <property type="protein sequence ID" value="MFD1221222.1"/>
    <property type="molecule type" value="Genomic_DNA"/>
</dbReference>
<comment type="caution">
    <text evidence="2">The sequence shown here is derived from an EMBL/GenBank/DDBJ whole genome shotgun (WGS) entry which is preliminary data.</text>
</comment>
<feature type="transmembrane region" description="Helical" evidence="1">
    <location>
        <begin position="7"/>
        <end position="26"/>
    </location>
</feature>
<evidence type="ECO:0008006" key="4">
    <source>
        <dbReference type="Google" id="ProtNLM"/>
    </source>
</evidence>
<sequence length="264" mass="29257">MNLKARYSLLLAVLIVSVMTILFLPMSSNSILNSKNSAASISDSSGAEISTDPLSSEMIHITGPIALSRNDLFDLTNKKEYLNVIQTDGEYFEDWTPGPFMGRTWRGNFQIQLSNEQGEVKSSVNLNSFFDGDVVFNSFFNLEFDDYNGDGNLDFTIGQYASSNGNVFKLFTLSNSGDIKELQVKDHNGIFISDKKRYSTKLSKTSADGFSVEFYDVSGTSSKKRLHGKKLNSFLQLQNDAAVSPLRHAFFPQLAAGALEEQCL</sequence>
<keyword evidence="1" id="KW-1133">Transmembrane helix</keyword>
<keyword evidence="1" id="KW-0812">Transmembrane</keyword>
<dbReference type="Proteomes" id="UP001597180">
    <property type="component" value="Unassembled WGS sequence"/>
</dbReference>
<evidence type="ECO:0000313" key="2">
    <source>
        <dbReference type="EMBL" id="MFD1221222.1"/>
    </source>
</evidence>
<accession>A0ABW3ULN5</accession>
<keyword evidence="3" id="KW-1185">Reference proteome</keyword>